<evidence type="ECO:0000256" key="1">
    <source>
        <dbReference type="SAM" id="SignalP"/>
    </source>
</evidence>
<dbReference type="EMBL" id="JAHLJV010000027">
    <property type="protein sequence ID" value="KAK1593216.1"/>
    <property type="molecule type" value="Genomic_DNA"/>
</dbReference>
<dbReference type="GeneID" id="85435631"/>
<comment type="caution">
    <text evidence="2">The sequence shown here is derived from an EMBL/GenBank/DDBJ whole genome shotgun (WGS) entry which is preliminary data.</text>
</comment>
<proteinExistence type="predicted"/>
<dbReference type="RefSeq" id="XP_060414540.1">
    <property type="nucleotide sequence ID" value="XM_060551391.1"/>
</dbReference>
<keyword evidence="1" id="KW-0732">Signal</keyword>
<keyword evidence="3" id="KW-1185">Reference proteome</keyword>
<dbReference type="AlphaFoldDB" id="A0AAD8Q0Q0"/>
<accession>A0AAD8Q0Q0</accession>
<evidence type="ECO:0000313" key="2">
    <source>
        <dbReference type="EMBL" id="KAK1593216.1"/>
    </source>
</evidence>
<reference evidence="2" key="1">
    <citation type="submission" date="2021-06" db="EMBL/GenBank/DDBJ databases">
        <title>Comparative genomics, transcriptomics and evolutionary studies reveal genomic signatures of adaptation to plant cell wall in hemibiotrophic fungi.</title>
        <authorList>
            <consortium name="DOE Joint Genome Institute"/>
            <person name="Baroncelli R."/>
            <person name="Diaz J.F."/>
            <person name="Benocci T."/>
            <person name="Peng M."/>
            <person name="Battaglia E."/>
            <person name="Haridas S."/>
            <person name="Andreopoulos W."/>
            <person name="Labutti K."/>
            <person name="Pangilinan J."/>
            <person name="Floch G.L."/>
            <person name="Makela M.R."/>
            <person name="Henrissat B."/>
            <person name="Grigoriev I.V."/>
            <person name="Crouch J.A."/>
            <person name="De Vries R.P."/>
            <person name="Sukno S.A."/>
            <person name="Thon M.R."/>
        </authorList>
    </citation>
    <scope>NUCLEOTIDE SEQUENCE</scope>
    <source>
        <strain evidence="2">CBS 125086</strain>
    </source>
</reference>
<evidence type="ECO:0000313" key="3">
    <source>
        <dbReference type="Proteomes" id="UP001230504"/>
    </source>
</evidence>
<gene>
    <name evidence="2" type="ORF">LY79DRAFT_191118</name>
</gene>
<sequence>MTLSPHITFLYLALASSGPSSAMYDTCILIFLPVLCFHVKSSPSSPQGPCSWDPLLLWTATASGAQGKFLSQLPEPLKGCTGKEPS</sequence>
<feature type="chain" id="PRO_5041913186" evidence="1">
    <location>
        <begin position="23"/>
        <end position="86"/>
    </location>
</feature>
<feature type="signal peptide" evidence="1">
    <location>
        <begin position="1"/>
        <end position="22"/>
    </location>
</feature>
<protein>
    <submittedName>
        <fullName evidence="2">Uncharacterized protein</fullName>
    </submittedName>
</protein>
<dbReference type="Proteomes" id="UP001230504">
    <property type="component" value="Unassembled WGS sequence"/>
</dbReference>
<name>A0AAD8Q0Q0_9PEZI</name>
<organism evidence="2 3">
    <name type="scientific">Colletotrichum navitas</name>
    <dbReference type="NCBI Taxonomy" id="681940"/>
    <lineage>
        <taxon>Eukaryota</taxon>
        <taxon>Fungi</taxon>
        <taxon>Dikarya</taxon>
        <taxon>Ascomycota</taxon>
        <taxon>Pezizomycotina</taxon>
        <taxon>Sordariomycetes</taxon>
        <taxon>Hypocreomycetidae</taxon>
        <taxon>Glomerellales</taxon>
        <taxon>Glomerellaceae</taxon>
        <taxon>Colletotrichum</taxon>
        <taxon>Colletotrichum graminicola species complex</taxon>
    </lineage>
</organism>